<feature type="signal peptide" evidence="1">
    <location>
        <begin position="1"/>
        <end position="21"/>
    </location>
</feature>
<dbReference type="InterPro" id="IPR003399">
    <property type="entry name" value="Mce/MlaD"/>
</dbReference>
<dbReference type="InterPro" id="IPR052336">
    <property type="entry name" value="MlaD_Phospholipid_Transporter"/>
</dbReference>
<dbReference type="NCBIfam" id="TIGR00996">
    <property type="entry name" value="Mtu_fam_mce"/>
    <property type="match status" value="1"/>
</dbReference>
<evidence type="ECO:0000313" key="4">
    <source>
        <dbReference type="Proteomes" id="UP000707731"/>
    </source>
</evidence>
<sequence>MYRSTRVGCAAVLAAVTVATAGCAVSLNSLPLPTPGIGGDSYTITASFTNALNLPARAKVKLAGADVGQVESMAVRDYVALVELRIQGGVALPVGSTVELRSATPLGDVFVALTPPAHPRAPSPLLRDGDRIPLESTSAAATVEEILTTAALLVNGGVMRNLTEVTNGLGAAVGGRGHNLARLLEDTTRLVSTLAARSSEIRDAVNQTAQLTGALNAQQTSIDDTLAAAGPALATLAADTRQWTDLASGADRIAAQVGRFPSIQGADTRGMIADLNRLAAAFNDVSVDPGTSLDAINQIIAPFLKMTNGPAVHAAVDIQRIALGAVSDPNNKADPGLHLPDATDFTAFVGSLAYVLARLRDRVLGPGR</sequence>
<dbReference type="PANTHER" id="PTHR33371:SF15">
    <property type="entry name" value="LIPOPROTEIN LPRN"/>
    <property type="match status" value="1"/>
</dbReference>
<keyword evidence="4" id="KW-1185">Reference proteome</keyword>
<organism evidence="3 4">
    <name type="scientific">Nocardia higoensis</name>
    <dbReference type="NCBI Taxonomy" id="228599"/>
    <lineage>
        <taxon>Bacteria</taxon>
        <taxon>Bacillati</taxon>
        <taxon>Actinomycetota</taxon>
        <taxon>Actinomycetes</taxon>
        <taxon>Mycobacteriales</taxon>
        <taxon>Nocardiaceae</taxon>
        <taxon>Nocardia</taxon>
    </lineage>
</organism>
<accession>A0ABS0DBA7</accession>
<keyword evidence="1" id="KW-0732">Signal</keyword>
<dbReference type="PANTHER" id="PTHR33371">
    <property type="entry name" value="INTERMEMBRANE PHOSPHOLIPID TRANSPORT SYSTEM BINDING PROTEIN MLAD-RELATED"/>
    <property type="match status" value="1"/>
</dbReference>
<name>A0ABS0DBA7_9NOCA</name>
<dbReference type="EMBL" id="JADLQN010000002">
    <property type="protein sequence ID" value="MBF6355706.1"/>
    <property type="molecule type" value="Genomic_DNA"/>
</dbReference>
<gene>
    <name evidence="3" type="ORF">IU449_14315</name>
</gene>
<dbReference type="PROSITE" id="PS51257">
    <property type="entry name" value="PROKAR_LIPOPROTEIN"/>
    <property type="match status" value="1"/>
</dbReference>
<feature type="domain" description="Mce/MlaD" evidence="2">
    <location>
        <begin position="41"/>
        <end position="116"/>
    </location>
</feature>
<dbReference type="Pfam" id="PF02470">
    <property type="entry name" value="MlaD"/>
    <property type="match status" value="1"/>
</dbReference>
<evidence type="ECO:0000313" key="3">
    <source>
        <dbReference type="EMBL" id="MBF6355706.1"/>
    </source>
</evidence>
<dbReference type="Proteomes" id="UP000707731">
    <property type="component" value="Unassembled WGS sequence"/>
</dbReference>
<proteinExistence type="predicted"/>
<evidence type="ECO:0000259" key="2">
    <source>
        <dbReference type="Pfam" id="PF02470"/>
    </source>
</evidence>
<protein>
    <submittedName>
        <fullName evidence="3">MCE family protein</fullName>
    </submittedName>
</protein>
<reference evidence="3 4" key="1">
    <citation type="submission" date="2020-10" db="EMBL/GenBank/DDBJ databases">
        <title>Identification of Nocardia species via Next-generation sequencing and recognition of intraspecies genetic diversity.</title>
        <authorList>
            <person name="Li P."/>
            <person name="Li P."/>
            <person name="Lu B."/>
        </authorList>
    </citation>
    <scope>NUCLEOTIDE SEQUENCE [LARGE SCALE GENOMIC DNA]</scope>
    <source>
        <strain evidence="3 4">BJ06-0143</strain>
    </source>
</reference>
<evidence type="ECO:0000256" key="1">
    <source>
        <dbReference type="SAM" id="SignalP"/>
    </source>
</evidence>
<comment type="caution">
    <text evidence="3">The sequence shown here is derived from an EMBL/GenBank/DDBJ whole genome shotgun (WGS) entry which is preliminary data.</text>
</comment>
<feature type="chain" id="PRO_5047249829" evidence="1">
    <location>
        <begin position="22"/>
        <end position="368"/>
    </location>
</feature>
<dbReference type="InterPro" id="IPR005693">
    <property type="entry name" value="Mce"/>
</dbReference>